<keyword evidence="5" id="KW-1185">Reference proteome</keyword>
<evidence type="ECO:0000313" key="4">
    <source>
        <dbReference type="EMBL" id="CAL4940826.1"/>
    </source>
</evidence>
<gene>
    <name evidence="4" type="ORF">URODEC1_LOCUS32753</name>
</gene>
<feature type="domain" description="CS" evidence="3">
    <location>
        <begin position="69"/>
        <end position="163"/>
    </location>
</feature>
<dbReference type="InterPro" id="IPR031322">
    <property type="entry name" value="Shikimate/glucono_kinase"/>
</dbReference>
<organism evidence="4 5">
    <name type="scientific">Urochloa decumbens</name>
    <dbReference type="NCBI Taxonomy" id="240449"/>
    <lineage>
        <taxon>Eukaryota</taxon>
        <taxon>Viridiplantae</taxon>
        <taxon>Streptophyta</taxon>
        <taxon>Embryophyta</taxon>
        <taxon>Tracheophyta</taxon>
        <taxon>Spermatophyta</taxon>
        <taxon>Magnoliopsida</taxon>
        <taxon>Liliopsida</taxon>
        <taxon>Poales</taxon>
        <taxon>Poaceae</taxon>
        <taxon>PACMAD clade</taxon>
        <taxon>Panicoideae</taxon>
        <taxon>Panicodae</taxon>
        <taxon>Paniceae</taxon>
        <taxon>Melinidinae</taxon>
        <taxon>Urochloa</taxon>
    </lineage>
</organism>
<dbReference type="Proteomes" id="UP001497457">
    <property type="component" value="Chromosome 16b"/>
</dbReference>
<dbReference type="InterPro" id="IPR027417">
    <property type="entry name" value="P-loop_NTPase"/>
</dbReference>
<dbReference type="FunFam" id="3.40.50.300:FF:001340">
    <property type="entry name" value="Probable inactive shikimate kinase like 2, chloroplastic"/>
    <property type="match status" value="1"/>
</dbReference>
<dbReference type="PROSITE" id="PS51203">
    <property type="entry name" value="CS"/>
    <property type="match status" value="1"/>
</dbReference>
<dbReference type="PANTHER" id="PTHR21087:SF23">
    <property type="entry name" value="INACTIVE SHIKIMATE KINASE LIKE 2, CHLOROPLASTIC-RELATED"/>
    <property type="match status" value="1"/>
</dbReference>
<dbReference type="AlphaFoldDB" id="A0ABC8YEE0"/>
<accession>A0ABC8YEE0</accession>
<name>A0ABC8YEE0_9POAL</name>
<dbReference type="Pfam" id="PF01202">
    <property type="entry name" value="SKI"/>
    <property type="match status" value="1"/>
</dbReference>
<evidence type="ECO:0000256" key="2">
    <source>
        <dbReference type="SAM" id="MobiDB-lite"/>
    </source>
</evidence>
<dbReference type="PANTHER" id="PTHR21087">
    <property type="entry name" value="SHIKIMATE KINASE"/>
    <property type="match status" value="1"/>
</dbReference>
<dbReference type="SUPFAM" id="SSF49764">
    <property type="entry name" value="HSP20-like chaperones"/>
    <property type="match status" value="1"/>
</dbReference>
<evidence type="ECO:0000313" key="5">
    <source>
        <dbReference type="Proteomes" id="UP001497457"/>
    </source>
</evidence>
<protein>
    <recommendedName>
        <fullName evidence="3">CS domain-containing protein</fullName>
    </recommendedName>
</protein>
<feature type="region of interest" description="Disordered" evidence="2">
    <location>
        <begin position="19"/>
        <end position="75"/>
    </location>
</feature>
<reference evidence="4 5" key="2">
    <citation type="submission" date="2024-10" db="EMBL/GenBank/DDBJ databases">
        <authorList>
            <person name="Ryan C."/>
        </authorList>
    </citation>
    <scope>NUCLEOTIDE SEQUENCE [LARGE SCALE GENOMIC DNA]</scope>
</reference>
<sequence>MIEAAAMAACSSIPLPFTAKASPHPRSRVPSPRRLRLPASPFREPRSPFAACPPASRLRPRASVSASAAPSKDYEFTDGNGEVELRLDIQKLGIESSKDVFVDVDDTSLLIRAKSDGTLRTLMNVQTLFDRIKSSETIWFIDEDQLVVNLKKVGQELKWPDIDESWESLTSGITQLLTGISVHIVGDNTDINEAVAKEIAEGIGYLPVCTSELLESATEKSIDTWVASEGVDSVADAESVVLESLSSHVRTVVATLGGKQGAASRFDRWQYLHSGFTVWLSVSDAGGSFVWISFGQTDEATAREEARRSVSSGSVAYAKADVVVKLGGWDPEYTRAVAQGCLVALKQLTLADKKLAGKKSLYIRLGCRGDWPNIEPPGWDPESDAPPTNV</sequence>
<dbReference type="Gene3D" id="2.60.40.790">
    <property type="match status" value="1"/>
</dbReference>
<dbReference type="InterPro" id="IPR007052">
    <property type="entry name" value="CS_dom"/>
</dbReference>
<comment type="similarity">
    <text evidence="1">Belongs to the shikimate kinase family.</text>
</comment>
<dbReference type="Pfam" id="PF04969">
    <property type="entry name" value="CS"/>
    <property type="match status" value="1"/>
</dbReference>
<reference evidence="5" key="1">
    <citation type="submission" date="2024-06" db="EMBL/GenBank/DDBJ databases">
        <authorList>
            <person name="Ryan C."/>
        </authorList>
    </citation>
    <scope>NUCLEOTIDE SEQUENCE [LARGE SCALE GENOMIC DNA]</scope>
</reference>
<dbReference type="FunFam" id="2.60.40.790:FF:000050">
    <property type="entry name" value="Probable inactive shikimate kinase like 2, chloroplastic"/>
    <property type="match status" value="1"/>
</dbReference>
<evidence type="ECO:0000259" key="3">
    <source>
        <dbReference type="PROSITE" id="PS51203"/>
    </source>
</evidence>
<proteinExistence type="inferred from homology"/>
<dbReference type="Gene3D" id="3.40.50.300">
    <property type="entry name" value="P-loop containing nucleotide triphosphate hydrolases"/>
    <property type="match status" value="1"/>
</dbReference>
<dbReference type="EMBL" id="OZ075126">
    <property type="protein sequence ID" value="CAL4940826.1"/>
    <property type="molecule type" value="Genomic_DNA"/>
</dbReference>
<feature type="compositionally biased region" description="Basic residues" evidence="2">
    <location>
        <begin position="23"/>
        <end position="36"/>
    </location>
</feature>
<evidence type="ECO:0000256" key="1">
    <source>
        <dbReference type="ARBA" id="ARBA00006997"/>
    </source>
</evidence>
<dbReference type="InterPro" id="IPR008978">
    <property type="entry name" value="HSP20-like_chaperone"/>
</dbReference>
<feature type="compositionally biased region" description="Low complexity" evidence="2">
    <location>
        <begin position="50"/>
        <end position="71"/>
    </location>
</feature>